<evidence type="ECO:0000256" key="4">
    <source>
        <dbReference type="ARBA" id="ARBA00022692"/>
    </source>
</evidence>
<keyword evidence="5 8" id="KW-1133">Transmembrane helix</keyword>
<evidence type="ECO:0000259" key="9">
    <source>
        <dbReference type="PROSITE" id="PS50850"/>
    </source>
</evidence>
<evidence type="ECO:0000313" key="11">
    <source>
        <dbReference type="Proteomes" id="UP000198822"/>
    </source>
</evidence>
<evidence type="ECO:0000256" key="2">
    <source>
        <dbReference type="ARBA" id="ARBA00022448"/>
    </source>
</evidence>
<organism evidence="10 11">
    <name type="scientific">Agrococcus jejuensis</name>
    <dbReference type="NCBI Taxonomy" id="399736"/>
    <lineage>
        <taxon>Bacteria</taxon>
        <taxon>Bacillati</taxon>
        <taxon>Actinomycetota</taxon>
        <taxon>Actinomycetes</taxon>
        <taxon>Micrococcales</taxon>
        <taxon>Microbacteriaceae</taxon>
        <taxon>Agrococcus</taxon>
    </lineage>
</organism>
<proteinExistence type="predicted"/>
<keyword evidence="2" id="KW-0813">Transport</keyword>
<evidence type="ECO:0000256" key="1">
    <source>
        <dbReference type="ARBA" id="ARBA00004429"/>
    </source>
</evidence>
<keyword evidence="3" id="KW-1003">Cell membrane</keyword>
<dbReference type="EMBL" id="LT629695">
    <property type="protein sequence ID" value="SDH62249.1"/>
    <property type="molecule type" value="Genomic_DNA"/>
</dbReference>
<evidence type="ECO:0000256" key="7">
    <source>
        <dbReference type="SAM" id="MobiDB-lite"/>
    </source>
</evidence>
<dbReference type="OrthoDB" id="5494559at2"/>
<comment type="subcellular location">
    <subcellularLocation>
        <location evidence="1">Cell inner membrane</location>
        <topology evidence="1">Multi-pass membrane protein</topology>
    </subcellularLocation>
</comment>
<gene>
    <name evidence="10" type="ORF">SAMN04489720_1810</name>
</gene>
<dbReference type="AlphaFoldDB" id="A0A1G8DXS9"/>
<feature type="transmembrane region" description="Helical" evidence="8">
    <location>
        <begin position="310"/>
        <end position="340"/>
    </location>
</feature>
<feature type="region of interest" description="Disordered" evidence="7">
    <location>
        <begin position="1"/>
        <end position="60"/>
    </location>
</feature>
<keyword evidence="11" id="KW-1185">Reference proteome</keyword>
<evidence type="ECO:0000256" key="3">
    <source>
        <dbReference type="ARBA" id="ARBA00022475"/>
    </source>
</evidence>
<dbReference type="SUPFAM" id="SSF103473">
    <property type="entry name" value="MFS general substrate transporter"/>
    <property type="match status" value="1"/>
</dbReference>
<feature type="transmembrane region" description="Helical" evidence="8">
    <location>
        <begin position="108"/>
        <end position="129"/>
    </location>
</feature>
<keyword evidence="4 8" id="KW-0812">Transmembrane</keyword>
<evidence type="ECO:0000256" key="8">
    <source>
        <dbReference type="SAM" id="Phobius"/>
    </source>
</evidence>
<feature type="transmembrane region" description="Helical" evidence="8">
    <location>
        <begin position="361"/>
        <end position="380"/>
    </location>
</feature>
<dbReference type="Proteomes" id="UP000198822">
    <property type="component" value="Chromosome I"/>
</dbReference>
<name>A0A1G8DXS9_9MICO</name>
<evidence type="ECO:0000256" key="6">
    <source>
        <dbReference type="ARBA" id="ARBA00023136"/>
    </source>
</evidence>
<dbReference type="RefSeq" id="WP_092506865.1">
    <property type="nucleotide sequence ID" value="NZ_LT629695.1"/>
</dbReference>
<dbReference type="Pfam" id="PF05977">
    <property type="entry name" value="MFS_3"/>
    <property type="match status" value="1"/>
</dbReference>
<keyword evidence="6 8" id="KW-0472">Membrane</keyword>
<dbReference type="GO" id="GO:0005886">
    <property type="term" value="C:plasma membrane"/>
    <property type="evidence" value="ECO:0007669"/>
    <property type="project" value="UniProtKB-SubCell"/>
</dbReference>
<feature type="transmembrane region" description="Helical" evidence="8">
    <location>
        <begin position="392"/>
        <end position="409"/>
    </location>
</feature>
<dbReference type="InterPro" id="IPR020846">
    <property type="entry name" value="MFS_dom"/>
</dbReference>
<dbReference type="Gene3D" id="1.20.1250.20">
    <property type="entry name" value="MFS general substrate transporter like domains"/>
    <property type="match status" value="1"/>
</dbReference>
<reference evidence="11" key="1">
    <citation type="submission" date="2016-10" db="EMBL/GenBank/DDBJ databases">
        <authorList>
            <person name="Varghese N."/>
            <person name="Submissions S."/>
        </authorList>
    </citation>
    <scope>NUCLEOTIDE SEQUENCE [LARGE SCALE GENOMIC DNA]</scope>
    <source>
        <strain evidence="11">DSM 22002</strain>
    </source>
</reference>
<feature type="transmembrane region" description="Helical" evidence="8">
    <location>
        <begin position="79"/>
        <end position="102"/>
    </location>
</feature>
<feature type="transmembrane region" description="Helical" evidence="8">
    <location>
        <begin position="214"/>
        <end position="236"/>
    </location>
</feature>
<dbReference type="PROSITE" id="PS50850">
    <property type="entry name" value="MFS"/>
    <property type="match status" value="1"/>
</dbReference>
<evidence type="ECO:0000313" key="10">
    <source>
        <dbReference type="EMBL" id="SDH62249.1"/>
    </source>
</evidence>
<dbReference type="PANTHER" id="PTHR23513:SF9">
    <property type="entry name" value="ENTEROBACTIN EXPORTER ENTS"/>
    <property type="match status" value="1"/>
</dbReference>
<sequence length="497" mass="51098">MDSGGDPTTGRVPIVPGTDPDDARADAAAPAHQVAGLEASSDAIAKPGPHQPTEPEAPIRRKRLVDLEPLRASPAFARLWIANAISGIGSMVTVVAVGLQIYDITESTLAVSLVGPIGLIPMIVAGLWGGMLADAFDRKRVLLVSAIVGWLTVLGIVAMSAYDAWAMGEGQRVDVWPFYLLATINAVATTVSGATRSAITPRIVPAHLLSRAAALNGIAIGAMVTIGPALAGVLAATVGLPLTFAVDAVLFSVAFIGILGLPAMPPQGQVAKPGLESLRDGMRFLKQAPNIRMSFVVDIIAMVFGRPNVLFPAVGALVIGGGPITVGVLTAAGAIGTLLASLFSGPVAHVHRHGLAVQRAIMLYGTAGLLLGVVLLVTTLSGVSVTDQLEGVAWPALVLACLAMAGMGASDEISAIFRSTMLLQASPDEMRGRLQGVFTVVVAGGPRLGDLYAGLTASLVALWFPPLLGGLCIVALVVLVTRMQGTFLQYDARTPTP</sequence>
<dbReference type="CDD" id="cd06173">
    <property type="entry name" value="MFS_MefA_like"/>
    <property type="match status" value="1"/>
</dbReference>
<accession>A0A1G8DXS9</accession>
<dbReference type="InterPro" id="IPR010290">
    <property type="entry name" value="TM_effector"/>
</dbReference>
<protein>
    <submittedName>
        <fullName evidence="10">Predicted arabinose efflux permease, MFS family</fullName>
    </submittedName>
</protein>
<dbReference type="PANTHER" id="PTHR23513">
    <property type="entry name" value="INTEGRAL MEMBRANE EFFLUX PROTEIN-RELATED"/>
    <property type="match status" value="1"/>
</dbReference>
<dbReference type="STRING" id="399736.SAMN04489720_1810"/>
<feature type="transmembrane region" description="Helical" evidence="8">
    <location>
        <begin position="141"/>
        <end position="164"/>
    </location>
</feature>
<feature type="domain" description="Major facilitator superfamily (MFS) profile" evidence="9">
    <location>
        <begin position="246"/>
        <end position="497"/>
    </location>
</feature>
<feature type="transmembrane region" description="Helical" evidence="8">
    <location>
        <begin position="176"/>
        <end position="194"/>
    </location>
</feature>
<feature type="transmembrane region" description="Helical" evidence="8">
    <location>
        <begin position="460"/>
        <end position="480"/>
    </location>
</feature>
<feature type="transmembrane region" description="Helical" evidence="8">
    <location>
        <begin position="242"/>
        <end position="263"/>
    </location>
</feature>
<dbReference type="GO" id="GO:0022857">
    <property type="term" value="F:transmembrane transporter activity"/>
    <property type="evidence" value="ECO:0007669"/>
    <property type="project" value="InterPro"/>
</dbReference>
<dbReference type="InterPro" id="IPR036259">
    <property type="entry name" value="MFS_trans_sf"/>
</dbReference>
<evidence type="ECO:0000256" key="5">
    <source>
        <dbReference type="ARBA" id="ARBA00022989"/>
    </source>
</evidence>